<gene>
    <name evidence="2" type="ORF">INT43_004942</name>
</gene>
<dbReference type="SUPFAM" id="SSF52047">
    <property type="entry name" value="RNI-like"/>
    <property type="match status" value="1"/>
</dbReference>
<evidence type="ECO:0000313" key="2">
    <source>
        <dbReference type="EMBL" id="KAG2172400.1"/>
    </source>
</evidence>
<keyword evidence="3" id="KW-1185">Reference proteome</keyword>
<protein>
    <recommendedName>
        <fullName evidence="1">F-box domain-containing protein</fullName>
    </recommendedName>
</protein>
<feature type="domain" description="F-box" evidence="1">
    <location>
        <begin position="2"/>
        <end position="42"/>
    </location>
</feature>
<organism evidence="2 3">
    <name type="scientific">Mortierella isabellina</name>
    <name type="common">Filamentous fungus</name>
    <name type="synonym">Umbelopsis isabellina</name>
    <dbReference type="NCBI Taxonomy" id="91625"/>
    <lineage>
        <taxon>Eukaryota</taxon>
        <taxon>Fungi</taxon>
        <taxon>Fungi incertae sedis</taxon>
        <taxon>Mucoromycota</taxon>
        <taxon>Mucoromycotina</taxon>
        <taxon>Umbelopsidomycetes</taxon>
        <taxon>Umbelopsidales</taxon>
        <taxon>Umbelopsidaceae</taxon>
        <taxon>Umbelopsis</taxon>
    </lineage>
</organism>
<dbReference type="InterPro" id="IPR001810">
    <property type="entry name" value="F-box_dom"/>
</dbReference>
<dbReference type="InterPro" id="IPR032675">
    <property type="entry name" value="LRR_dom_sf"/>
</dbReference>
<evidence type="ECO:0000313" key="3">
    <source>
        <dbReference type="Proteomes" id="UP000654370"/>
    </source>
</evidence>
<dbReference type="InterPro" id="IPR036047">
    <property type="entry name" value="F-box-like_dom_sf"/>
</dbReference>
<accession>A0A8H7U7Y0</accession>
<dbReference type="PANTHER" id="PTHR38926">
    <property type="entry name" value="F-BOX DOMAIN CONTAINING PROTEIN, EXPRESSED"/>
    <property type="match status" value="1"/>
</dbReference>
<dbReference type="EMBL" id="JAEPQZ010000017">
    <property type="protein sequence ID" value="KAG2172400.1"/>
    <property type="molecule type" value="Genomic_DNA"/>
</dbReference>
<sequence>MTNLPPEIIAHVLSFASKSTLRACMSTSRQCHSLAQRILYANLELPIEAFKTLVAAVSSSQNSDIYLGSLVKSFGLYNANTDDDITSTQIATLLPTFSQLEELSLPYPIWERFPDLPNVLGSCKKLHTITCIPQAIQVLSSLYGRQLTSLTVIGRYTFLDTVTEIPSLFPNLVHLSISFGIEILQIQFLENMAIHCHNLDSLELIGCSVFPVQGDQQTIVKASSVSKVTISFANLDPTWLAHIGERYPNVRKLSVTAMGGRDRLPYSASEWEVGFVQVARHCALLSELHCQSLQTDDDFYTTRIFFDTFSKTADPNHGLKHLTLFFAQSFMDADLLGAAMCAGKTLTNLELKRCPSITMSGFKAAMDQCSALTELNLSVREFSPSILLICCPSIKSLKLEASTIIHNSLDSSEKYQQIKLRKLNLTRVKNANVFIDAISPYADMLCEISIFDGSRREPKDYRIHLPKNIIHNLDIIWMLGSRVEERDPFYFKLSQTSLSGGQPTVHWCIRSGEPQGRFHMVAPETVPENASYFDISFLSLRRLAFNGAITNFDHENADERIIH</sequence>
<proteinExistence type="predicted"/>
<dbReference type="PANTHER" id="PTHR38926:SF72">
    <property type="entry name" value="IM:7136021-RELATED"/>
    <property type="match status" value="1"/>
</dbReference>
<reference evidence="2" key="1">
    <citation type="submission" date="2020-12" db="EMBL/GenBank/DDBJ databases">
        <title>Metabolic potential, ecology and presence of endohyphal bacteria is reflected in genomic diversity of Mucoromycotina.</title>
        <authorList>
            <person name="Muszewska A."/>
            <person name="Okrasinska A."/>
            <person name="Steczkiewicz K."/>
            <person name="Drgas O."/>
            <person name="Orlowska M."/>
            <person name="Perlinska-Lenart U."/>
            <person name="Aleksandrzak-Piekarczyk T."/>
            <person name="Szatraj K."/>
            <person name="Zielenkiewicz U."/>
            <person name="Pilsyk S."/>
            <person name="Malc E."/>
            <person name="Mieczkowski P."/>
            <person name="Kruszewska J.S."/>
            <person name="Biernat P."/>
            <person name="Pawlowska J."/>
        </authorList>
    </citation>
    <scope>NUCLEOTIDE SEQUENCE</scope>
    <source>
        <strain evidence="2">WA0000067209</strain>
    </source>
</reference>
<name>A0A8H7U7Y0_MORIS</name>
<comment type="caution">
    <text evidence="2">The sequence shown here is derived from an EMBL/GenBank/DDBJ whole genome shotgun (WGS) entry which is preliminary data.</text>
</comment>
<dbReference type="Pfam" id="PF12937">
    <property type="entry name" value="F-box-like"/>
    <property type="match status" value="1"/>
</dbReference>
<dbReference type="SUPFAM" id="SSF81383">
    <property type="entry name" value="F-box domain"/>
    <property type="match status" value="1"/>
</dbReference>
<dbReference type="Gene3D" id="3.80.10.10">
    <property type="entry name" value="Ribonuclease Inhibitor"/>
    <property type="match status" value="1"/>
</dbReference>
<evidence type="ECO:0000259" key="1">
    <source>
        <dbReference type="Pfam" id="PF12937"/>
    </source>
</evidence>
<dbReference type="OrthoDB" id="2349787at2759"/>
<dbReference type="CDD" id="cd09917">
    <property type="entry name" value="F-box_SF"/>
    <property type="match status" value="1"/>
</dbReference>
<dbReference type="AlphaFoldDB" id="A0A8H7U7Y0"/>
<dbReference type="Proteomes" id="UP000654370">
    <property type="component" value="Unassembled WGS sequence"/>
</dbReference>